<dbReference type="SUPFAM" id="SSF47413">
    <property type="entry name" value="lambda repressor-like DNA-binding domains"/>
    <property type="match status" value="1"/>
</dbReference>
<sequence length="346" mass="39395">MKSIKDIALKANVSIGTVDRVLHNRPGVSEKTKKKVLKIIEDYNYTVNPVASILASKKTYTIATLLPENINSDEFWESPKQGIANAMEEIKNLGFLINNFHFNQFSSKTYIDAFHKMVNSKPSAVLIAPIFNKETKELIGLLENENIPYVFINTETEGLNNLSFIGQDSFKSGLLAGKLMNWVLPKKAEILIIEIRKDISNYTSINKRINGFKDFFKTSKKSITIHNLHFEHIENSETLKNQLSNYLSEHTHIKGIFVPSSKVSAVAKIVESLDRKDIEIGGFDTTNKNIKYLKNGTVDFLISQKPIQQGYDGIKLLFNYLTHQIKPEKYYFSPIEIVLKENVDFL</sequence>
<dbReference type="PROSITE" id="PS00356">
    <property type="entry name" value="HTH_LACI_1"/>
    <property type="match status" value="1"/>
</dbReference>
<dbReference type="PANTHER" id="PTHR30146:SF144">
    <property type="entry name" value="LACI-FAMILY TRANSCRIPTION REGULATOR"/>
    <property type="match status" value="1"/>
</dbReference>
<keyword evidence="2" id="KW-0238">DNA-binding</keyword>
<dbReference type="InterPro" id="IPR000843">
    <property type="entry name" value="HTH_LacI"/>
</dbReference>
<dbReference type="Gene3D" id="3.40.50.2300">
    <property type="match status" value="2"/>
</dbReference>
<dbReference type="InterPro" id="IPR010982">
    <property type="entry name" value="Lambda_DNA-bd_dom_sf"/>
</dbReference>
<dbReference type="SUPFAM" id="SSF53822">
    <property type="entry name" value="Periplasmic binding protein-like I"/>
    <property type="match status" value="1"/>
</dbReference>
<keyword evidence="6" id="KW-1185">Reference proteome</keyword>
<organism evidence="5 6">
    <name type="scientific">Wenyingzhuangia marina</name>
    <dbReference type="NCBI Taxonomy" id="1195760"/>
    <lineage>
        <taxon>Bacteria</taxon>
        <taxon>Pseudomonadati</taxon>
        <taxon>Bacteroidota</taxon>
        <taxon>Flavobacteriia</taxon>
        <taxon>Flavobacteriales</taxon>
        <taxon>Flavobacteriaceae</taxon>
        <taxon>Wenyingzhuangia</taxon>
    </lineage>
</organism>
<dbReference type="InterPro" id="IPR028082">
    <property type="entry name" value="Peripla_BP_I"/>
</dbReference>
<dbReference type="RefSeq" id="WP_073122147.1">
    <property type="nucleotide sequence ID" value="NZ_BMEN01000005.1"/>
</dbReference>
<name>A0A1M5WPL9_9FLAO</name>
<dbReference type="CDD" id="cd01392">
    <property type="entry name" value="HTH_LacI"/>
    <property type="match status" value="1"/>
</dbReference>
<dbReference type="Pfam" id="PF00356">
    <property type="entry name" value="LacI"/>
    <property type="match status" value="1"/>
</dbReference>
<keyword evidence="1" id="KW-0805">Transcription regulation</keyword>
<evidence type="ECO:0000256" key="1">
    <source>
        <dbReference type="ARBA" id="ARBA00023015"/>
    </source>
</evidence>
<evidence type="ECO:0000259" key="4">
    <source>
        <dbReference type="PROSITE" id="PS50932"/>
    </source>
</evidence>
<reference evidence="6" key="1">
    <citation type="submission" date="2016-11" db="EMBL/GenBank/DDBJ databases">
        <authorList>
            <person name="Varghese N."/>
            <person name="Submissions S."/>
        </authorList>
    </citation>
    <scope>NUCLEOTIDE SEQUENCE [LARGE SCALE GENOMIC DNA]</scope>
    <source>
        <strain evidence="6">DSM 100572</strain>
    </source>
</reference>
<dbReference type="Pfam" id="PF13407">
    <property type="entry name" value="Peripla_BP_4"/>
    <property type="match status" value="1"/>
</dbReference>
<dbReference type="GO" id="GO:0000976">
    <property type="term" value="F:transcription cis-regulatory region binding"/>
    <property type="evidence" value="ECO:0007669"/>
    <property type="project" value="TreeGrafter"/>
</dbReference>
<gene>
    <name evidence="5" type="ORF">SAMN05444281_2561</name>
</gene>
<dbReference type="SMART" id="SM00354">
    <property type="entry name" value="HTH_LACI"/>
    <property type="match status" value="1"/>
</dbReference>
<evidence type="ECO:0000313" key="6">
    <source>
        <dbReference type="Proteomes" id="UP000184109"/>
    </source>
</evidence>
<dbReference type="GO" id="GO:0003700">
    <property type="term" value="F:DNA-binding transcription factor activity"/>
    <property type="evidence" value="ECO:0007669"/>
    <property type="project" value="TreeGrafter"/>
</dbReference>
<feature type="domain" description="HTH lacI-type" evidence="4">
    <location>
        <begin position="2"/>
        <end position="56"/>
    </location>
</feature>
<dbReference type="InterPro" id="IPR025997">
    <property type="entry name" value="SBP_2_dom"/>
</dbReference>
<evidence type="ECO:0000313" key="5">
    <source>
        <dbReference type="EMBL" id="SHH89431.1"/>
    </source>
</evidence>
<proteinExistence type="predicted"/>
<protein>
    <submittedName>
        <fullName evidence="5">Transcriptional regulator, LacI family</fullName>
    </submittedName>
</protein>
<accession>A0A1M5WPL9</accession>
<dbReference type="OrthoDB" id="628703at2"/>
<keyword evidence="3" id="KW-0804">Transcription</keyword>
<dbReference type="STRING" id="1195760.SAMN05444281_2561"/>
<dbReference type="PROSITE" id="PS50932">
    <property type="entry name" value="HTH_LACI_2"/>
    <property type="match status" value="1"/>
</dbReference>
<dbReference type="Proteomes" id="UP000184109">
    <property type="component" value="Unassembled WGS sequence"/>
</dbReference>
<evidence type="ECO:0000256" key="3">
    <source>
        <dbReference type="ARBA" id="ARBA00023163"/>
    </source>
</evidence>
<evidence type="ECO:0000256" key="2">
    <source>
        <dbReference type="ARBA" id="ARBA00023125"/>
    </source>
</evidence>
<dbReference type="Gene3D" id="1.10.260.40">
    <property type="entry name" value="lambda repressor-like DNA-binding domains"/>
    <property type="match status" value="1"/>
</dbReference>
<dbReference type="AlphaFoldDB" id="A0A1M5WPL9"/>
<dbReference type="EMBL" id="FQXQ01000006">
    <property type="protein sequence ID" value="SHH89431.1"/>
    <property type="molecule type" value="Genomic_DNA"/>
</dbReference>
<dbReference type="PANTHER" id="PTHR30146">
    <property type="entry name" value="LACI-RELATED TRANSCRIPTIONAL REPRESSOR"/>
    <property type="match status" value="1"/>
</dbReference>